<organism evidence="2 3">
    <name type="scientific">Hexamita inflata</name>
    <dbReference type="NCBI Taxonomy" id="28002"/>
    <lineage>
        <taxon>Eukaryota</taxon>
        <taxon>Metamonada</taxon>
        <taxon>Diplomonadida</taxon>
        <taxon>Hexamitidae</taxon>
        <taxon>Hexamitinae</taxon>
        <taxon>Hexamita</taxon>
    </lineage>
</organism>
<evidence type="ECO:0000256" key="1">
    <source>
        <dbReference type="SAM" id="MobiDB-lite"/>
    </source>
</evidence>
<keyword evidence="3" id="KW-1185">Reference proteome</keyword>
<sequence length="280" mass="31585">MQNAKSQQMQVLQPLEPGGNAVSDDLRQKLQEQKDRLNPNPAEPARQNRPPVQQTNQHPEVRASLPAVALRRHPSRIQAAGVLHEEGDDKRRQRPEVETVHEQPRGRFPDEYLLTGAGKLFLSVQLPAAGAAPGNDPDLQQAQIGLSQFAGTSFHEATTNRLASEFHEKHRQRLAAEEVANTSCKIKVNLCSHISLLICVFGSCAMLFNQRRKIYRDDYNTYILTLDSLQKISLYSILQYIIQYSNNPNIINNCQCKSNQQIITDNDRQRLQCSILLTSV</sequence>
<proteinExistence type="predicted"/>
<dbReference type="EMBL" id="CAXDID020000117">
    <property type="protein sequence ID" value="CAL6030740.1"/>
    <property type="molecule type" value="Genomic_DNA"/>
</dbReference>
<evidence type="ECO:0000313" key="2">
    <source>
        <dbReference type="EMBL" id="CAL6030740.1"/>
    </source>
</evidence>
<accession>A0ABP1J673</accession>
<feature type="compositionally biased region" description="Polar residues" evidence="1">
    <location>
        <begin position="1"/>
        <end position="11"/>
    </location>
</feature>
<gene>
    <name evidence="2" type="ORF">HINF_LOCUS33617</name>
</gene>
<evidence type="ECO:0000313" key="3">
    <source>
        <dbReference type="Proteomes" id="UP001642409"/>
    </source>
</evidence>
<feature type="compositionally biased region" description="Basic and acidic residues" evidence="1">
    <location>
        <begin position="83"/>
        <end position="102"/>
    </location>
</feature>
<dbReference type="Proteomes" id="UP001642409">
    <property type="component" value="Unassembled WGS sequence"/>
</dbReference>
<feature type="compositionally biased region" description="Basic and acidic residues" evidence="1">
    <location>
        <begin position="24"/>
        <end position="37"/>
    </location>
</feature>
<name>A0ABP1J673_9EUKA</name>
<protein>
    <submittedName>
        <fullName evidence="2">Hypothetical_protein</fullName>
    </submittedName>
</protein>
<comment type="caution">
    <text evidence="2">The sequence shown here is derived from an EMBL/GenBank/DDBJ whole genome shotgun (WGS) entry which is preliminary data.</text>
</comment>
<feature type="region of interest" description="Disordered" evidence="1">
    <location>
        <begin position="78"/>
        <end position="102"/>
    </location>
</feature>
<feature type="region of interest" description="Disordered" evidence="1">
    <location>
        <begin position="1"/>
        <end position="60"/>
    </location>
</feature>
<reference evidence="2 3" key="1">
    <citation type="submission" date="2024-07" db="EMBL/GenBank/DDBJ databases">
        <authorList>
            <person name="Akdeniz Z."/>
        </authorList>
    </citation>
    <scope>NUCLEOTIDE SEQUENCE [LARGE SCALE GENOMIC DNA]</scope>
</reference>